<dbReference type="GO" id="GO:0000976">
    <property type="term" value="F:transcription cis-regulatory region binding"/>
    <property type="evidence" value="ECO:0007669"/>
    <property type="project" value="TreeGrafter"/>
</dbReference>
<keyword evidence="5" id="KW-1185">Reference proteome</keyword>
<evidence type="ECO:0000259" key="3">
    <source>
        <dbReference type="PROSITE" id="PS50977"/>
    </source>
</evidence>
<accession>A0A1Y2LBX3</accession>
<dbReference type="GO" id="GO:0003700">
    <property type="term" value="F:DNA-binding transcription factor activity"/>
    <property type="evidence" value="ECO:0007669"/>
    <property type="project" value="TreeGrafter"/>
</dbReference>
<dbReference type="SUPFAM" id="SSF48498">
    <property type="entry name" value="Tetracyclin repressor-like, C-terminal domain"/>
    <property type="match status" value="1"/>
</dbReference>
<keyword evidence="1 2" id="KW-0238">DNA-binding</keyword>
<dbReference type="EMBL" id="JFKB01000005">
    <property type="protein sequence ID" value="OSQ48297.1"/>
    <property type="molecule type" value="Genomic_DNA"/>
</dbReference>
<name>A0A1Y2LBX3_9PROT</name>
<dbReference type="OrthoDB" id="9812484at2"/>
<dbReference type="STRING" id="1293890.TALK_08415"/>
<dbReference type="PANTHER" id="PTHR30055">
    <property type="entry name" value="HTH-TYPE TRANSCRIPTIONAL REGULATOR RUTR"/>
    <property type="match status" value="1"/>
</dbReference>
<feature type="DNA-binding region" description="H-T-H motif" evidence="2">
    <location>
        <begin position="32"/>
        <end position="51"/>
    </location>
</feature>
<dbReference type="PANTHER" id="PTHR30055:SF226">
    <property type="entry name" value="HTH-TYPE TRANSCRIPTIONAL REGULATOR PKSA"/>
    <property type="match status" value="1"/>
</dbReference>
<dbReference type="Gene3D" id="1.10.357.10">
    <property type="entry name" value="Tetracycline Repressor, domain 2"/>
    <property type="match status" value="1"/>
</dbReference>
<evidence type="ECO:0000256" key="2">
    <source>
        <dbReference type="PROSITE-ProRule" id="PRU00335"/>
    </source>
</evidence>
<dbReference type="RefSeq" id="WP_085617816.1">
    <property type="nucleotide sequence ID" value="NZ_JBLXAE010000005.1"/>
</dbReference>
<evidence type="ECO:0000313" key="4">
    <source>
        <dbReference type="EMBL" id="OSQ48297.1"/>
    </source>
</evidence>
<dbReference type="PRINTS" id="PR00455">
    <property type="entry name" value="HTHTETR"/>
</dbReference>
<comment type="caution">
    <text evidence="4">The sequence shown here is derived from an EMBL/GenBank/DDBJ whole genome shotgun (WGS) entry which is preliminary data.</text>
</comment>
<dbReference type="PROSITE" id="PS50977">
    <property type="entry name" value="HTH_TETR_2"/>
    <property type="match status" value="1"/>
</dbReference>
<reference evidence="4 5" key="1">
    <citation type="submission" date="2014-03" db="EMBL/GenBank/DDBJ databases">
        <title>The draft genome sequence of Thalassospira alkalitolerans JCM 18968.</title>
        <authorList>
            <person name="Lai Q."/>
            <person name="Shao Z."/>
        </authorList>
    </citation>
    <scope>NUCLEOTIDE SEQUENCE [LARGE SCALE GENOMIC DNA]</scope>
    <source>
        <strain evidence="4 5">JCM 18968</strain>
    </source>
</reference>
<evidence type="ECO:0000256" key="1">
    <source>
        <dbReference type="ARBA" id="ARBA00023125"/>
    </source>
</evidence>
<dbReference type="Pfam" id="PF00440">
    <property type="entry name" value="TetR_N"/>
    <property type="match status" value="1"/>
</dbReference>
<evidence type="ECO:0000313" key="5">
    <source>
        <dbReference type="Proteomes" id="UP000193396"/>
    </source>
</evidence>
<dbReference type="InterPro" id="IPR023772">
    <property type="entry name" value="DNA-bd_HTH_TetR-type_CS"/>
</dbReference>
<protein>
    <submittedName>
        <fullName evidence="4">Transcriptional regulator</fullName>
    </submittedName>
</protein>
<sequence>MNTRAGKREQTRHNILEAARKCFNAQGYDGASTREIAKTAGVAEGTVFSHFETKEDLLISSVGEHLADAIKKGLHTMDPEWCFVDKMMHIASFRFAQIALQPGLWRVILQQLVFTPRKGAVKELMRNSGLIEAMTRLIEDAQLDGELNPEIDPAAIHKTTMALFLFTIHEHVGTENYDCEDMCATLRELLEIQMKGIWLRQPELVG</sequence>
<dbReference type="AlphaFoldDB" id="A0A1Y2LBX3"/>
<dbReference type="InterPro" id="IPR001647">
    <property type="entry name" value="HTH_TetR"/>
</dbReference>
<dbReference type="InterPro" id="IPR009057">
    <property type="entry name" value="Homeodomain-like_sf"/>
</dbReference>
<dbReference type="Proteomes" id="UP000193396">
    <property type="component" value="Unassembled WGS sequence"/>
</dbReference>
<organism evidence="4 5">
    <name type="scientific">Thalassospira alkalitolerans</name>
    <dbReference type="NCBI Taxonomy" id="1293890"/>
    <lineage>
        <taxon>Bacteria</taxon>
        <taxon>Pseudomonadati</taxon>
        <taxon>Pseudomonadota</taxon>
        <taxon>Alphaproteobacteria</taxon>
        <taxon>Rhodospirillales</taxon>
        <taxon>Thalassospiraceae</taxon>
        <taxon>Thalassospira</taxon>
    </lineage>
</organism>
<dbReference type="SUPFAM" id="SSF46689">
    <property type="entry name" value="Homeodomain-like"/>
    <property type="match status" value="1"/>
</dbReference>
<dbReference type="InterPro" id="IPR036271">
    <property type="entry name" value="Tet_transcr_reg_TetR-rel_C_sf"/>
</dbReference>
<proteinExistence type="predicted"/>
<feature type="domain" description="HTH tetR-type" evidence="3">
    <location>
        <begin position="9"/>
        <end position="69"/>
    </location>
</feature>
<dbReference type="PROSITE" id="PS01081">
    <property type="entry name" value="HTH_TETR_1"/>
    <property type="match status" value="1"/>
</dbReference>
<gene>
    <name evidence="4" type="ORF">TALK_08415</name>
</gene>
<dbReference type="InterPro" id="IPR050109">
    <property type="entry name" value="HTH-type_TetR-like_transc_reg"/>
</dbReference>